<dbReference type="InterPro" id="IPR003661">
    <property type="entry name" value="HisK_dim/P_dom"/>
</dbReference>
<dbReference type="SMART" id="SM00387">
    <property type="entry name" value="HATPase_c"/>
    <property type="match status" value="1"/>
</dbReference>
<keyword evidence="9 17" id="KW-0418">Kinase</keyword>
<evidence type="ECO:0000313" key="17">
    <source>
        <dbReference type="EMBL" id="OXM15559.1"/>
    </source>
</evidence>
<keyword evidence="4" id="KW-1003">Cell membrane</keyword>
<evidence type="ECO:0000256" key="3">
    <source>
        <dbReference type="ARBA" id="ARBA00012438"/>
    </source>
</evidence>
<evidence type="ECO:0000259" key="16">
    <source>
        <dbReference type="PROSITE" id="PS50885"/>
    </source>
</evidence>
<comment type="caution">
    <text evidence="17">The sequence shown here is derived from an EMBL/GenBank/DDBJ whole genome shotgun (WGS) entry which is preliminary data.</text>
</comment>
<dbReference type="GO" id="GO:0005886">
    <property type="term" value="C:plasma membrane"/>
    <property type="evidence" value="ECO:0007669"/>
    <property type="project" value="UniProtKB-SubCell"/>
</dbReference>
<dbReference type="SUPFAM" id="SSF47384">
    <property type="entry name" value="Homodimeric domain of signal transducing histidine kinase"/>
    <property type="match status" value="1"/>
</dbReference>
<dbReference type="SUPFAM" id="SSF55874">
    <property type="entry name" value="ATPase domain of HSP90 chaperone/DNA topoisomerase II/histidine kinase"/>
    <property type="match status" value="1"/>
</dbReference>
<dbReference type="PRINTS" id="PR00344">
    <property type="entry name" value="BCTRLSENSOR"/>
</dbReference>
<dbReference type="InterPro" id="IPR036097">
    <property type="entry name" value="HisK_dim/P_sf"/>
</dbReference>
<dbReference type="Pfam" id="PF00512">
    <property type="entry name" value="HisKA"/>
    <property type="match status" value="1"/>
</dbReference>
<reference evidence="17 18" key="1">
    <citation type="submission" date="2017-07" db="EMBL/GenBank/DDBJ databases">
        <title>Paenibacillus herberti R33 genome sequencing and assembly.</title>
        <authorList>
            <person name="Su W."/>
        </authorList>
    </citation>
    <scope>NUCLEOTIDE SEQUENCE [LARGE SCALE GENOMIC DNA]</scope>
    <source>
        <strain evidence="17 18">R33</strain>
    </source>
</reference>
<comment type="catalytic activity">
    <reaction evidence="1">
        <text>ATP + protein L-histidine = ADP + protein N-phospho-L-histidine.</text>
        <dbReference type="EC" id="2.7.13.3"/>
    </reaction>
</comment>
<evidence type="ECO:0000256" key="6">
    <source>
        <dbReference type="ARBA" id="ARBA00022679"/>
    </source>
</evidence>
<dbReference type="InterPro" id="IPR004358">
    <property type="entry name" value="Sig_transdc_His_kin-like_C"/>
</dbReference>
<dbReference type="RefSeq" id="WP_089522654.1">
    <property type="nucleotide sequence ID" value="NZ_NMUQ01000001.1"/>
</dbReference>
<dbReference type="Proteomes" id="UP000215145">
    <property type="component" value="Unassembled WGS sequence"/>
</dbReference>
<dbReference type="GO" id="GO:0005524">
    <property type="term" value="F:ATP binding"/>
    <property type="evidence" value="ECO:0007669"/>
    <property type="project" value="UniProtKB-KW"/>
</dbReference>
<dbReference type="PANTHER" id="PTHR45528:SF1">
    <property type="entry name" value="SENSOR HISTIDINE KINASE CPXA"/>
    <property type="match status" value="1"/>
</dbReference>
<keyword evidence="7 14" id="KW-0812">Transmembrane</keyword>
<keyword evidence="10" id="KW-0067">ATP-binding</keyword>
<dbReference type="PROSITE" id="PS50885">
    <property type="entry name" value="HAMP"/>
    <property type="match status" value="1"/>
</dbReference>
<feature type="domain" description="Histidine kinase" evidence="15">
    <location>
        <begin position="149"/>
        <end position="365"/>
    </location>
</feature>
<dbReference type="InterPro" id="IPR003660">
    <property type="entry name" value="HAMP_dom"/>
</dbReference>
<name>A0A229P0Y8_9BACL</name>
<dbReference type="SUPFAM" id="SSF158472">
    <property type="entry name" value="HAMP domain-like"/>
    <property type="match status" value="1"/>
</dbReference>
<evidence type="ECO:0000313" key="18">
    <source>
        <dbReference type="Proteomes" id="UP000215145"/>
    </source>
</evidence>
<dbReference type="Gene3D" id="1.10.287.130">
    <property type="match status" value="1"/>
</dbReference>
<accession>A0A229P0Y8</accession>
<dbReference type="Gene3D" id="6.10.340.10">
    <property type="match status" value="1"/>
</dbReference>
<dbReference type="SMART" id="SM00304">
    <property type="entry name" value="HAMP"/>
    <property type="match status" value="1"/>
</dbReference>
<evidence type="ECO:0000256" key="5">
    <source>
        <dbReference type="ARBA" id="ARBA00022553"/>
    </source>
</evidence>
<evidence type="ECO:0000256" key="13">
    <source>
        <dbReference type="ARBA" id="ARBA00023136"/>
    </source>
</evidence>
<dbReference type="PROSITE" id="PS50109">
    <property type="entry name" value="HIS_KIN"/>
    <property type="match status" value="1"/>
</dbReference>
<dbReference type="CDD" id="cd00082">
    <property type="entry name" value="HisKA"/>
    <property type="match status" value="1"/>
</dbReference>
<dbReference type="InterPro" id="IPR005467">
    <property type="entry name" value="His_kinase_dom"/>
</dbReference>
<keyword evidence="8" id="KW-0547">Nucleotide-binding</keyword>
<dbReference type="Pfam" id="PF02518">
    <property type="entry name" value="HATPase_c"/>
    <property type="match status" value="1"/>
</dbReference>
<keyword evidence="5" id="KW-0597">Phosphoprotein</keyword>
<evidence type="ECO:0000259" key="15">
    <source>
        <dbReference type="PROSITE" id="PS50109"/>
    </source>
</evidence>
<feature type="domain" description="HAMP" evidence="16">
    <location>
        <begin position="89"/>
        <end position="134"/>
    </location>
</feature>
<evidence type="ECO:0000256" key="1">
    <source>
        <dbReference type="ARBA" id="ARBA00000085"/>
    </source>
</evidence>
<dbReference type="EC" id="2.7.13.3" evidence="3"/>
<dbReference type="CDD" id="cd06225">
    <property type="entry name" value="HAMP"/>
    <property type="match status" value="1"/>
</dbReference>
<dbReference type="InterPro" id="IPR003594">
    <property type="entry name" value="HATPase_dom"/>
</dbReference>
<dbReference type="SMART" id="SM00388">
    <property type="entry name" value="HisKA"/>
    <property type="match status" value="1"/>
</dbReference>
<dbReference type="InterPro" id="IPR050398">
    <property type="entry name" value="HssS/ArlS-like"/>
</dbReference>
<organism evidence="17 18">
    <name type="scientific">Paenibacillus herberti</name>
    <dbReference type="NCBI Taxonomy" id="1619309"/>
    <lineage>
        <taxon>Bacteria</taxon>
        <taxon>Bacillati</taxon>
        <taxon>Bacillota</taxon>
        <taxon>Bacilli</taxon>
        <taxon>Bacillales</taxon>
        <taxon>Paenibacillaceae</taxon>
        <taxon>Paenibacillus</taxon>
    </lineage>
</organism>
<dbReference type="AlphaFoldDB" id="A0A229P0Y8"/>
<keyword evidence="11 14" id="KW-1133">Transmembrane helix</keyword>
<keyword evidence="13 14" id="KW-0472">Membrane</keyword>
<dbReference type="GO" id="GO:0000155">
    <property type="term" value="F:phosphorelay sensor kinase activity"/>
    <property type="evidence" value="ECO:0007669"/>
    <property type="project" value="InterPro"/>
</dbReference>
<keyword evidence="18" id="KW-1185">Reference proteome</keyword>
<dbReference type="Gene3D" id="3.30.565.10">
    <property type="entry name" value="Histidine kinase-like ATPase, C-terminal domain"/>
    <property type="match status" value="1"/>
</dbReference>
<dbReference type="EMBL" id="NMUQ01000001">
    <property type="protein sequence ID" value="OXM15559.1"/>
    <property type="molecule type" value="Genomic_DNA"/>
</dbReference>
<evidence type="ECO:0000256" key="12">
    <source>
        <dbReference type="ARBA" id="ARBA00023012"/>
    </source>
</evidence>
<dbReference type="OrthoDB" id="9792991at2"/>
<dbReference type="Pfam" id="PF00672">
    <property type="entry name" value="HAMP"/>
    <property type="match status" value="1"/>
</dbReference>
<evidence type="ECO:0000256" key="9">
    <source>
        <dbReference type="ARBA" id="ARBA00022777"/>
    </source>
</evidence>
<comment type="subcellular location">
    <subcellularLocation>
        <location evidence="2">Cell membrane</location>
        <topology evidence="2">Multi-pass membrane protein</topology>
    </subcellularLocation>
</comment>
<sequence length="380" mass="43216">MSKGMRSFRARMILLLGLSMLFSGIVTYALYKALQFYYLSDVRYEDDTLANLRHFIRSIGDLNFFLIIYVPLTIAFFYLLMAPYVSYFKKISASIRRLAEGDFTSRIEIRSRDEFQSIAEDINLTSEKLKQAVERGDFAESSKDQLVLNLAHDLRTPLTSVIGYLDYVLNDKDLSPEKSRHYTTIAYAKAHRLETLINELFEVTQLNYGLLPIEAEELDLAELLAQLSEEMYPVFDKNGLTARLDLFQPLRVQGNGELLARVFENLAMNAARYGRDGRYVEIRCLLEGEEAVVQFINYGSSISPEDQPHLFEMFYTGDKARQSDSGGTGIGLFIAKNIVERHQGTISAYSDVIRTCFEVRLPLRMRLKEDGSGAASAAKL</sequence>
<evidence type="ECO:0000256" key="2">
    <source>
        <dbReference type="ARBA" id="ARBA00004651"/>
    </source>
</evidence>
<dbReference type="InterPro" id="IPR036890">
    <property type="entry name" value="HATPase_C_sf"/>
</dbReference>
<protein>
    <recommendedName>
        <fullName evidence="3">histidine kinase</fullName>
        <ecNumber evidence="3">2.7.13.3</ecNumber>
    </recommendedName>
</protein>
<keyword evidence="6" id="KW-0808">Transferase</keyword>
<gene>
    <name evidence="17" type="ORF">CGZ75_02135</name>
</gene>
<feature type="transmembrane region" description="Helical" evidence="14">
    <location>
        <begin position="12"/>
        <end position="31"/>
    </location>
</feature>
<evidence type="ECO:0000256" key="4">
    <source>
        <dbReference type="ARBA" id="ARBA00022475"/>
    </source>
</evidence>
<evidence type="ECO:0000256" key="8">
    <source>
        <dbReference type="ARBA" id="ARBA00022741"/>
    </source>
</evidence>
<evidence type="ECO:0000256" key="14">
    <source>
        <dbReference type="SAM" id="Phobius"/>
    </source>
</evidence>
<dbReference type="PANTHER" id="PTHR45528">
    <property type="entry name" value="SENSOR HISTIDINE KINASE CPXA"/>
    <property type="match status" value="1"/>
</dbReference>
<keyword evidence="12" id="KW-0902">Two-component regulatory system</keyword>
<evidence type="ECO:0000256" key="7">
    <source>
        <dbReference type="ARBA" id="ARBA00022692"/>
    </source>
</evidence>
<proteinExistence type="predicted"/>
<evidence type="ECO:0000256" key="10">
    <source>
        <dbReference type="ARBA" id="ARBA00022840"/>
    </source>
</evidence>
<feature type="transmembrane region" description="Helical" evidence="14">
    <location>
        <begin position="64"/>
        <end position="87"/>
    </location>
</feature>
<dbReference type="FunFam" id="3.30.565.10:FF:000013">
    <property type="entry name" value="Two-component sensor histidine kinase"/>
    <property type="match status" value="1"/>
</dbReference>
<evidence type="ECO:0000256" key="11">
    <source>
        <dbReference type="ARBA" id="ARBA00022989"/>
    </source>
</evidence>